<proteinExistence type="inferred from homology"/>
<feature type="region of interest" description="Disordered" evidence="3">
    <location>
        <begin position="1"/>
        <end position="33"/>
    </location>
</feature>
<evidence type="ECO:0000256" key="2">
    <source>
        <dbReference type="PIRNR" id="PIRNR038972"/>
    </source>
</evidence>
<dbReference type="EMBL" id="JH793132">
    <property type="protein sequence ID" value="ELQ39750.1"/>
    <property type="molecule type" value="Genomic_DNA"/>
</dbReference>
<dbReference type="SUPFAM" id="SSF53335">
    <property type="entry name" value="S-adenosyl-L-methionine-dependent methyltransferases"/>
    <property type="match status" value="1"/>
</dbReference>
<dbReference type="PROSITE" id="PS51684">
    <property type="entry name" value="SAM_MT_TRM5_TYW2"/>
    <property type="match status" value="1"/>
</dbReference>
<protein>
    <recommendedName>
        <fullName evidence="2">tRNA wybutosine-synthesizing protein 2</fullName>
        <shortName evidence="2">tRNA-yW-synthesizing protein 2</shortName>
    </recommendedName>
    <alternativeName>
        <fullName evidence="2">tRNA(Phe) (4-demethylwyosine(37)-C(7)) aminocarboxypropyltransferase</fullName>
    </alternativeName>
</protein>
<keyword evidence="2" id="KW-0819">tRNA processing</keyword>
<dbReference type="GO" id="GO:0102522">
    <property type="term" value="F:tRNA 4-demethylwyosine alpha-amino-alpha-carboxypropyltransferase activity"/>
    <property type="evidence" value="ECO:0007669"/>
    <property type="project" value="UniProtKB-EC"/>
</dbReference>
<evidence type="ECO:0000259" key="4">
    <source>
        <dbReference type="PROSITE" id="PS51684"/>
    </source>
</evidence>
<reference evidence="5" key="1">
    <citation type="journal article" date="2012" name="PLoS Genet.">
        <title>Comparative analysis of the genomes of two field isolates of the rice blast fungus Magnaporthe oryzae.</title>
        <authorList>
            <person name="Xue M."/>
            <person name="Yang J."/>
            <person name="Li Z."/>
            <person name="Hu S."/>
            <person name="Yao N."/>
            <person name="Dean R.A."/>
            <person name="Zhao W."/>
            <person name="Shen M."/>
            <person name="Zhang H."/>
            <person name="Li C."/>
            <person name="Liu L."/>
            <person name="Cao L."/>
            <person name="Xu X."/>
            <person name="Xing Y."/>
            <person name="Hsiang T."/>
            <person name="Zhang Z."/>
            <person name="Xu J.R."/>
            <person name="Peng Y.L."/>
        </authorList>
    </citation>
    <scope>NUCLEOTIDE SEQUENCE</scope>
    <source>
        <strain evidence="5">Y34</strain>
    </source>
</reference>
<dbReference type="PANTHER" id="PTHR23245:SF25">
    <property type="entry name" value="TRNA WYBUTOSINE-SYNTHESIZING PROTEIN 2 HOMOLOG"/>
    <property type="match status" value="1"/>
</dbReference>
<feature type="domain" description="SAM-dependent methyltransferase TRM5/TYW2-type" evidence="4">
    <location>
        <begin position="127"/>
        <end position="496"/>
    </location>
</feature>
<evidence type="ECO:0000256" key="1">
    <source>
        <dbReference type="ARBA" id="ARBA00049400"/>
    </source>
</evidence>
<comment type="function">
    <text evidence="2">S-adenosyl-L-methionine-dependent transferase that acts as a component of the wybutosine biosynthesis pathway. Wybutosine is a hyper modified guanosine with a tricyclic base found at the 3'-position adjacent to the anticodon of eukaryotic phenylalanine tRNA. Catalyzes the transfer of the alpha-amino-alpha-carboxypropyl (acp) group from S-adenosyl-L-methionine to the C-7 position of 4-demethylwyosine (imG-14) to produce wybutosine-86.</text>
</comment>
<accession>A0AA97P0L3</accession>
<dbReference type="PANTHER" id="PTHR23245">
    <property type="entry name" value="TRNA METHYLTRANSFERASE"/>
    <property type="match status" value="1"/>
</dbReference>
<dbReference type="GO" id="GO:0031591">
    <property type="term" value="P:wybutosine biosynthetic process"/>
    <property type="evidence" value="ECO:0007669"/>
    <property type="project" value="InterPro"/>
</dbReference>
<dbReference type="InterPro" id="IPR026274">
    <property type="entry name" value="tRNA_wybutosine_synth_prot_2"/>
</dbReference>
<feature type="compositionally biased region" description="Polar residues" evidence="3">
    <location>
        <begin position="1"/>
        <end position="16"/>
    </location>
</feature>
<organism evidence="5">
    <name type="scientific">Pyricularia oryzae (strain Y34)</name>
    <name type="common">Rice blast fungus</name>
    <name type="synonym">Magnaporthe oryzae</name>
    <dbReference type="NCBI Taxonomy" id="1143189"/>
    <lineage>
        <taxon>Eukaryota</taxon>
        <taxon>Fungi</taxon>
        <taxon>Dikarya</taxon>
        <taxon>Ascomycota</taxon>
        <taxon>Pezizomycotina</taxon>
        <taxon>Sordariomycetes</taxon>
        <taxon>Sordariomycetidae</taxon>
        <taxon>Magnaporthales</taxon>
        <taxon>Pyriculariaceae</taxon>
        <taxon>Pyricularia</taxon>
    </lineage>
</organism>
<comment type="similarity">
    <text evidence="2">Belongs to the class I-like SAM-binding methyltransferase superfamily. TRM5/TYW2 family.</text>
</comment>
<name>A0AA97P0L3_PYRO3</name>
<comment type="pathway">
    <text evidence="2">tRNA modification; wybutosine-tRNA(Phe) biosynthesis.</text>
</comment>
<dbReference type="GO" id="GO:0005737">
    <property type="term" value="C:cytoplasm"/>
    <property type="evidence" value="ECO:0007669"/>
    <property type="project" value="UniProtKB-SubCell"/>
</dbReference>
<dbReference type="GO" id="GO:0008757">
    <property type="term" value="F:S-adenosylmethionine-dependent methyltransferase activity"/>
    <property type="evidence" value="ECO:0007669"/>
    <property type="project" value="InterPro"/>
</dbReference>
<dbReference type="GO" id="GO:0030488">
    <property type="term" value="P:tRNA methylation"/>
    <property type="evidence" value="ECO:0007669"/>
    <property type="project" value="TreeGrafter"/>
</dbReference>
<comment type="subcellular location">
    <subcellularLocation>
        <location evidence="2">Cytoplasm</location>
    </subcellularLocation>
</comment>
<dbReference type="AlphaFoldDB" id="A0AA97P0L3"/>
<keyword evidence="2" id="KW-0963">Cytoplasm</keyword>
<comment type="catalytic activity">
    <reaction evidence="1">
        <text>4-demethylwyosine(37) in tRNA(Phe) + S-adenosyl-L-methionine = 4-demethyl-7-[(3S)-3-amino-3-carboxypropyl]wyosine(37) in tRNA(Phe) + S-methyl-5'-thioadenosine + H(+)</text>
        <dbReference type="Rhea" id="RHEA:36355"/>
        <dbReference type="Rhea" id="RHEA-COMP:10164"/>
        <dbReference type="Rhea" id="RHEA-COMP:10378"/>
        <dbReference type="ChEBI" id="CHEBI:15378"/>
        <dbReference type="ChEBI" id="CHEBI:17509"/>
        <dbReference type="ChEBI" id="CHEBI:59789"/>
        <dbReference type="ChEBI" id="CHEBI:64315"/>
        <dbReference type="ChEBI" id="CHEBI:73550"/>
        <dbReference type="EC" id="2.5.1.114"/>
    </reaction>
</comment>
<feature type="region of interest" description="Disordered" evidence="3">
    <location>
        <begin position="270"/>
        <end position="292"/>
    </location>
</feature>
<gene>
    <name evidence="5" type="ORF">OOU_Y34scaffold00487g95</name>
</gene>
<dbReference type="PIRSF" id="PIRSF038972">
    <property type="entry name" value="Trm12"/>
    <property type="match status" value="1"/>
</dbReference>
<keyword evidence="2" id="KW-0949">S-adenosyl-L-methionine</keyword>
<dbReference type="GO" id="GO:0008175">
    <property type="term" value="F:tRNA methyltransferase activity"/>
    <property type="evidence" value="ECO:0007669"/>
    <property type="project" value="TreeGrafter"/>
</dbReference>
<dbReference type="Gene3D" id="3.40.50.150">
    <property type="entry name" value="Vaccinia Virus protein VP39"/>
    <property type="match status" value="1"/>
</dbReference>
<dbReference type="Proteomes" id="UP000011086">
    <property type="component" value="Unassembled WGS sequence"/>
</dbReference>
<dbReference type="InterPro" id="IPR029063">
    <property type="entry name" value="SAM-dependent_MTases_sf"/>
</dbReference>
<sequence length="496" mass="54082">MTTQDDAALPTTPSDLHSSRPPRPKKPKAGNPISVAVQRWTALPQVAQRLQAVAVSPTALVDSAPKRWVVYEPMALLPSGSFASDDWRVVLDERLADCNNDDGKSAGNGSDGWLLSALWRGILDGLSSKSPQPLTHLAVNDGIPLNLPGGADGGGDDASAPGGEMCVVGDGASPRENILRSPSGLRILYGDFGPGEALLARSPQPPRRDCGDNDDKVEEAISDRDFDLALWVSTKQNGIYQTWAPRWTMFSRGNVKEKARLLAFHDNDQSSSMVPGTTTANTTPRPLPQRGSTAAPPWAVDLYAGIGYFVFSYAKLGMRVLCWEVNPWSVEGLRRGARRNGWKIKVVRGRRDLARPTPDLIDDDDRIVVFLESNVEAARRLRELRSSSPDDGVGFSKNVLHVNCGFLPASQPSWEGAVDIVRSTEGSWLHLHENVADHDISERGKEIETLITSHIDQARASDGDDLPRRVALEHTELVKTFAPGVWHCVFDVYVGI</sequence>
<dbReference type="InterPro" id="IPR030382">
    <property type="entry name" value="MeTrfase_TRM5/TYW2"/>
</dbReference>
<evidence type="ECO:0000256" key="3">
    <source>
        <dbReference type="SAM" id="MobiDB-lite"/>
    </source>
</evidence>
<keyword evidence="2" id="KW-0808">Transferase</keyword>
<feature type="compositionally biased region" description="Polar residues" evidence="3">
    <location>
        <begin position="270"/>
        <end position="284"/>
    </location>
</feature>
<evidence type="ECO:0000313" key="5">
    <source>
        <dbReference type="EMBL" id="ELQ39750.1"/>
    </source>
</evidence>